<accession>A0ABU2YQS6</accession>
<gene>
    <name evidence="3" type="ORF">RM704_02950</name>
</gene>
<keyword evidence="4" id="KW-1185">Reference proteome</keyword>
<protein>
    <recommendedName>
        <fullName evidence="5">Secreted protein</fullName>
    </recommendedName>
</protein>
<dbReference type="RefSeq" id="WP_033531782.1">
    <property type="nucleotide sequence ID" value="NZ_JAVRFJ010000002.1"/>
</dbReference>
<dbReference type="PROSITE" id="PS51257">
    <property type="entry name" value="PROKAR_LIPOPROTEIN"/>
    <property type="match status" value="1"/>
</dbReference>
<proteinExistence type="predicted"/>
<reference evidence="3" key="1">
    <citation type="submission" date="2024-05" db="EMBL/GenBank/DDBJ databases">
        <title>30 novel species of actinomycetes from the DSMZ collection.</title>
        <authorList>
            <person name="Nouioui I."/>
        </authorList>
    </citation>
    <scope>NUCLEOTIDE SEQUENCE</scope>
    <source>
        <strain evidence="3">DSM 3412</strain>
    </source>
</reference>
<feature type="region of interest" description="Disordered" evidence="1">
    <location>
        <begin position="177"/>
        <end position="198"/>
    </location>
</feature>
<feature type="region of interest" description="Disordered" evidence="1">
    <location>
        <begin position="31"/>
        <end position="73"/>
    </location>
</feature>
<evidence type="ECO:0000313" key="3">
    <source>
        <dbReference type="EMBL" id="MDT0566445.1"/>
    </source>
</evidence>
<organism evidence="3 4">
    <name type="scientific">Streptomyces gottesmaniae</name>
    <dbReference type="NCBI Taxonomy" id="3075518"/>
    <lineage>
        <taxon>Bacteria</taxon>
        <taxon>Bacillati</taxon>
        <taxon>Actinomycetota</taxon>
        <taxon>Actinomycetes</taxon>
        <taxon>Kitasatosporales</taxon>
        <taxon>Streptomycetaceae</taxon>
        <taxon>Streptomyces</taxon>
    </lineage>
</organism>
<evidence type="ECO:0008006" key="5">
    <source>
        <dbReference type="Google" id="ProtNLM"/>
    </source>
</evidence>
<evidence type="ECO:0000256" key="2">
    <source>
        <dbReference type="SAM" id="SignalP"/>
    </source>
</evidence>
<evidence type="ECO:0000256" key="1">
    <source>
        <dbReference type="SAM" id="MobiDB-lite"/>
    </source>
</evidence>
<feature type="signal peptide" evidence="2">
    <location>
        <begin position="1"/>
        <end position="31"/>
    </location>
</feature>
<feature type="chain" id="PRO_5047297707" description="Secreted protein" evidence="2">
    <location>
        <begin position="32"/>
        <end position="198"/>
    </location>
</feature>
<comment type="caution">
    <text evidence="3">The sequence shown here is derived from an EMBL/GenBank/DDBJ whole genome shotgun (WGS) entry which is preliminary data.</text>
</comment>
<name>A0ABU2YQS6_9ACTN</name>
<evidence type="ECO:0000313" key="4">
    <source>
        <dbReference type="Proteomes" id="UP001180737"/>
    </source>
</evidence>
<dbReference type="EMBL" id="JAVRFJ010000002">
    <property type="protein sequence ID" value="MDT0566445.1"/>
    <property type="molecule type" value="Genomic_DNA"/>
</dbReference>
<dbReference type="Proteomes" id="UP001180737">
    <property type="component" value="Unassembled WGS sequence"/>
</dbReference>
<sequence>MNLRHTMKGRRAVTAVAIATGLLLTVAGCGAGGEDDTKNPSSSSSAPEKSDGGGATEAESEPSESNETLATAKDGDISVSITSAVRDSGGFITVAGTVKNDGSRSWLGANWASDERELRSNGGSLSGASLVDNVGKKKYLILRDTSGRCLCTKFSGQIMPGGTADWYAQFPAPPEGTTSVDFQVGSMPPATIELSEDE</sequence>
<keyword evidence="2" id="KW-0732">Signal</keyword>